<dbReference type="EMBL" id="QJRN01000002">
    <property type="protein sequence ID" value="PYC42591.1"/>
    <property type="molecule type" value="Genomic_DNA"/>
</dbReference>
<dbReference type="SUPFAM" id="SSF52151">
    <property type="entry name" value="FabD/lysophospholipase-like"/>
    <property type="match status" value="1"/>
</dbReference>
<dbReference type="Proteomes" id="UP000248188">
    <property type="component" value="Unassembled WGS sequence"/>
</dbReference>
<name>A0A9Q6NA82_9PSED</name>
<dbReference type="RefSeq" id="WP_110651332.1">
    <property type="nucleotide sequence ID" value="NZ_JAUTCJ010000007.1"/>
</dbReference>
<dbReference type="AlphaFoldDB" id="A0A9Q6NA82"/>
<feature type="transmembrane region" description="Helical" evidence="1">
    <location>
        <begin position="363"/>
        <end position="379"/>
    </location>
</feature>
<proteinExistence type="predicted"/>
<evidence type="ECO:0000313" key="3">
    <source>
        <dbReference type="Proteomes" id="UP000248188"/>
    </source>
</evidence>
<evidence type="ECO:0008006" key="4">
    <source>
        <dbReference type="Google" id="ProtNLM"/>
    </source>
</evidence>
<organism evidence="2 3">
    <name type="scientific">Pseudomonas protegens</name>
    <dbReference type="NCBI Taxonomy" id="380021"/>
    <lineage>
        <taxon>Bacteria</taxon>
        <taxon>Pseudomonadati</taxon>
        <taxon>Pseudomonadota</taxon>
        <taxon>Gammaproteobacteria</taxon>
        <taxon>Pseudomonadales</taxon>
        <taxon>Pseudomonadaceae</taxon>
        <taxon>Pseudomonas</taxon>
    </lineage>
</organism>
<comment type="caution">
    <text evidence="2">The sequence shown here is derived from an EMBL/GenBank/DDBJ whole genome shotgun (WGS) entry which is preliminary data.</text>
</comment>
<gene>
    <name evidence="2" type="ORF">DMX08_03220</name>
</gene>
<feature type="transmembrane region" description="Helical" evidence="1">
    <location>
        <begin position="336"/>
        <end position="357"/>
    </location>
</feature>
<dbReference type="Gene3D" id="3.40.1090.10">
    <property type="entry name" value="Cytosolic phospholipase A2 catalytic domain"/>
    <property type="match status" value="2"/>
</dbReference>
<dbReference type="GO" id="GO:0046475">
    <property type="term" value="P:glycerophospholipid catabolic process"/>
    <property type="evidence" value="ECO:0007669"/>
    <property type="project" value="TreeGrafter"/>
</dbReference>
<feature type="transmembrane region" description="Helical" evidence="1">
    <location>
        <begin position="217"/>
        <end position="238"/>
    </location>
</feature>
<feature type="transmembrane region" description="Helical" evidence="1">
    <location>
        <begin position="400"/>
        <end position="427"/>
    </location>
</feature>
<reference evidence="2 3" key="1">
    <citation type="submission" date="2018-06" db="EMBL/GenBank/DDBJ databases">
        <title>Pseudomonas diversity within urban Lake Michigan freshwaters.</title>
        <authorList>
            <person name="Batrich M."/>
            <person name="Hatzopoulos T."/>
            <person name="Putonti C."/>
        </authorList>
    </citation>
    <scope>NUCLEOTIDE SEQUENCE [LARGE SCALE GENOMIC DNA]</scope>
    <source>
        <strain evidence="2 3">MB-090624</strain>
    </source>
</reference>
<evidence type="ECO:0000313" key="2">
    <source>
        <dbReference type="EMBL" id="PYC42591.1"/>
    </source>
</evidence>
<feature type="transmembrane region" description="Helical" evidence="1">
    <location>
        <begin position="187"/>
        <end position="211"/>
    </location>
</feature>
<dbReference type="GO" id="GO:0005829">
    <property type="term" value="C:cytosol"/>
    <property type="evidence" value="ECO:0007669"/>
    <property type="project" value="TreeGrafter"/>
</dbReference>
<feature type="transmembrane region" description="Helical" evidence="1">
    <location>
        <begin position="250"/>
        <end position="272"/>
    </location>
</feature>
<keyword evidence="1" id="KW-0812">Transmembrane</keyword>
<feature type="transmembrane region" description="Helical" evidence="1">
    <location>
        <begin position="278"/>
        <end position="298"/>
    </location>
</feature>
<keyword evidence="1" id="KW-0472">Membrane</keyword>
<dbReference type="PANTHER" id="PTHR10728:SF40">
    <property type="entry name" value="PATATIN FAMILY PROTEIN"/>
    <property type="match status" value="1"/>
</dbReference>
<dbReference type="PANTHER" id="PTHR10728">
    <property type="entry name" value="CYTOSOLIC PHOSPHOLIPASE A2"/>
    <property type="match status" value="1"/>
</dbReference>
<keyword evidence="1" id="KW-1133">Transmembrane helix</keyword>
<accession>A0A9Q6NA82</accession>
<feature type="transmembrane region" description="Helical" evidence="1">
    <location>
        <begin position="439"/>
        <end position="461"/>
    </location>
</feature>
<dbReference type="InterPro" id="IPR016035">
    <property type="entry name" value="Acyl_Trfase/lysoPLipase"/>
</dbReference>
<protein>
    <recommendedName>
        <fullName evidence="4">PNPLA domain-containing protein</fullName>
    </recommendedName>
</protein>
<evidence type="ECO:0000256" key="1">
    <source>
        <dbReference type="SAM" id="Phobius"/>
    </source>
</evidence>
<dbReference type="GO" id="GO:0004623">
    <property type="term" value="F:phospholipase A2 activity"/>
    <property type="evidence" value="ECO:0007669"/>
    <property type="project" value="TreeGrafter"/>
</dbReference>
<sequence length="876" mass="96212">MTPDSTLYQIEQQRIRFRRLSLHQQAPGPSTPQRGNWGLALSGGGIRSATFCLGVLQAMARAPAPATASTAPLQPAPETATEHSLLSRIDYLSTVSGGGYIGSFFSSLFLPGRLREPDPQDPVGQAARDAYQALRFEPPGRISTGVDYAQQPVGQGPGAWLRENGRYLTPTGSGDMLYALAMTWRNWLSLHAMIGMPILLMLSLLTLFQVLSQASLLLWPLMAALLFALPCAVAYWLVIPQGDLDQPPNLGNPALRFMLAIVTGLWIGGALAYDVAQWQVVGTLALGAALVGSNALLITHRLVRRLADHRDPAKDSTCNNCVRNYRVQITRALGRAMAAVAILAFLALLVTGAEALYRYLLDYQALATPLLLALLMWLVRRLVLLKDEKPLPDWMRKLPLDVLALVAGCLLMSLLCLCWALLVQWVAHDAGAISYSAAAAWRLLALSLVTALLVCVSGRFIGFLNTSSLQAFYSARLTRAYLGASNGRRFNGPPQQRRTYLSVAEPMSSDDLSLQQYYATPSAGPVHLINVTMNLTVDPAEQLVQRDRKGKPLCIAPNWAPSTEGSVASDGPAERYTLDGKPYRRDLSQGPASEIMSPLSLGQWIGVSGAAFSTGLGRANSLGMSLILGLANIRLGIWWPSHFLDPGQQHWKPRDLKPWTYFGTQAYLFYELTSRFHGHRRDYQYLSDGGHFENTATYELLREGRGVELIVTCDSGCDPDYQFDDLANLVRLARIDQALEIREDPGVLAHPQLKALFGSLEEFRQPPSADSHKCALLLNVYAHSPDTQADIAATPHCRILVLKPRLIAGLTPDVVNYARANPGFPNQSTVDQFFDEAQFESYRQLGLHIGQQLFGRSGQSNEMAEALWRYLDDPQP</sequence>